<proteinExistence type="predicted"/>
<feature type="region of interest" description="Disordered" evidence="1">
    <location>
        <begin position="104"/>
        <end position="131"/>
    </location>
</feature>
<reference evidence="2 3" key="1">
    <citation type="submission" date="2018-03" db="EMBL/GenBank/DDBJ databases">
        <title>Aquarubrobacter algicola gen. nov., sp. nov., a novel actinobacterium isolated from shallow eutrophic lake during the end of cyanobacterial harmful algal blooms.</title>
        <authorList>
            <person name="Chun S.J."/>
        </authorList>
    </citation>
    <scope>NUCLEOTIDE SEQUENCE [LARGE SCALE GENOMIC DNA]</scope>
    <source>
        <strain evidence="2 3">Seoho-28</strain>
    </source>
</reference>
<dbReference type="AlphaFoldDB" id="A0A2T4UB80"/>
<organism evidence="2 3">
    <name type="scientific">Paraconexibacter algicola</name>
    <dbReference type="NCBI Taxonomy" id="2133960"/>
    <lineage>
        <taxon>Bacteria</taxon>
        <taxon>Bacillati</taxon>
        <taxon>Actinomycetota</taxon>
        <taxon>Thermoleophilia</taxon>
        <taxon>Solirubrobacterales</taxon>
        <taxon>Paraconexibacteraceae</taxon>
        <taxon>Paraconexibacter</taxon>
    </lineage>
</organism>
<accession>A0A2T4UB80</accession>
<dbReference type="EMBL" id="PYYB01000006">
    <property type="protein sequence ID" value="PTL54126.1"/>
    <property type="molecule type" value="Genomic_DNA"/>
</dbReference>
<evidence type="ECO:0000256" key="1">
    <source>
        <dbReference type="SAM" id="MobiDB-lite"/>
    </source>
</evidence>
<keyword evidence="3" id="KW-1185">Reference proteome</keyword>
<evidence type="ECO:0000313" key="2">
    <source>
        <dbReference type="EMBL" id="PTL54126.1"/>
    </source>
</evidence>
<sequence length="144" mass="14569">MIVATLVALPLVLLVVDLLRPRRTGTDRFAGAPLQAAADTPAGAATADPVAAAASPVRAPIAAAQRPSTTVARTEPQVVLPAAHADARPAVPAALLGALPATAGAAPAQLEGQRERRRGRTATRRDYFGDGLLASTVAQRSDAA</sequence>
<dbReference type="Proteomes" id="UP000240739">
    <property type="component" value="Unassembled WGS sequence"/>
</dbReference>
<comment type="caution">
    <text evidence="2">The sequence shown here is derived from an EMBL/GenBank/DDBJ whole genome shotgun (WGS) entry which is preliminary data.</text>
</comment>
<evidence type="ECO:0000313" key="3">
    <source>
        <dbReference type="Proteomes" id="UP000240739"/>
    </source>
</evidence>
<name>A0A2T4UB80_9ACTN</name>
<protein>
    <submittedName>
        <fullName evidence="2">Uncharacterized protein</fullName>
    </submittedName>
</protein>
<gene>
    <name evidence="2" type="ORF">C7Y72_22190</name>
</gene>